<evidence type="ECO:0000313" key="4">
    <source>
        <dbReference type="Proteomes" id="UP000242519"/>
    </source>
</evidence>
<dbReference type="PANTHER" id="PTHR44029:SF1">
    <property type="entry name" value="DNAJ HOMOLOG SUBFAMILY C MEMBER 21"/>
    <property type="match status" value="1"/>
</dbReference>
<gene>
    <name evidence="3" type="ORF">B2J93_7847</name>
</gene>
<dbReference type="InterPro" id="IPR018253">
    <property type="entry name" value="DnaJ_domain_CS"/>
</dbReference>
<feature type="region of interest" description="Disordered" evidence="1">
    <location>
        <begin position="839"/>
        <end position="858"/>
    </location>
</feature>
<feature type="compositionally biased region" description="Polar residues" evidence="1">
    <location>
        <begin position="449"/>
        <end position="473"/>
    </location>
</feature>
<feature type="region of interest" description="Disordered" evidence="1">
    <location>
        <begin position="661"/>
        <end position="795"/>
    </location>
</feature>
<dbReference type="InterPro" id="IPR001623">
    <property type="entry name" value="DnaJ_domain"/>
</dbReference>
<protein>
    <recommendedName>
        <fullName evidence="2">J domain-containing protein</fullName>
    </recommendedName>
</protein>
<feature type="domain" description="J" evidence="2">
    <location>
        <begin position="9"/>
        <end position="75"/>
    </location>
</feature>
<dbReference type="CDD" id="cd06257">
    <property type="entry name" value="DnaJ"/>
    <property type="match status" value="1"/>
</dbReference>
<dbReference type="InterPro" id="IPR036869">
    <property type="entry name" value="J_dom_sf"/>
</dbReference>
<feature type="compositionally biased region" description="Polar residues" evidence="1">
    <location>
        <begin position="212"/>
        <end position="222"/>
    </location>
</feature>
<dbReference type="Proteomes" id="UP000242519">
    <property type="component" value="Unassembled WGS sequence"/>
</dbReference>
<comment type="caution">
    <text evidence="3">The sequence shown here is derived from an EMBL/GenBank/DDBJ whole genome shotgun (WGS) entry which is preliminary data.</text>
</comment>
<feature type="compositionally biased region" description="Polar residues" evidence="1">
    <location>
        <begin position="336"/>
        <end position="354"/>
    </location>
</feature>
<dbReference type="OrthoDB" id="10250354at2759"/>
<dbReference type="PRINTS" id="PR00625">
    <property type="entry name" value="JDOMAIN"/>
</dbReference>
<keyword evidence="4" id="KW-1185">Reference proteome</keyword>
<dbReference type="STRING" id="503106.A0A218ZD86"/>
<feature type="compositionally biased region" description="Basic and acidic residues" evidence="1">
    <location>
        <begin position="415"/>
        <end position="424"/>
    </location>
</feature>
<evidence type="ECO:0000256" key="1">
    <source>
        <dbReference type="SAM" id="MobiDB-lite"/>
    </source>
</evidence>
<dbReference type="GO" id="GO:0005737">
    <property type="term" value="C:cytoplasm"/>
    <property type="evidence" value="ECO:0007669"/>
    <property type="project" value="TreeGrafter"/>
</dbReference>
<dbReference type="PROSITE" id="PS50076">
    <property type="entry name" value="DNAJ_2"/>
    <property type="match status" value="1"/>
</dbReference>
<dbReference type="PROSITE" id="PS00636">
    <property type="entry name" value="DNAJ_1"/>
    <property type="match status" value="1"/>
</dbReference>
<feature type="region of interest" description="Disordered" evidence="1">
    <location>
        <begin position="66"/>
        <end position="473"/>
    </location>
</feature>
<dbReference type="Pfam" id="PF00226">
    <property type="entry name" value="DnaJ"/>
    <property type="match status" value="1"/>
</dbReference>
<dbReference type="FunFam" id="1.10.287.110:FF:000096">
    <property type="entry name" value="DnaJ domain protein"/>
    <property type="match status" value="1"/>
</dbReference>
<dbReference type="SMART" id="SM00271">
    <property type="entry name" value="DnaJ"/>
    <property type="match status" value="1"/>
</dbReference>
<feature type="compositionally biased region" description="Basic and acidic residues" evidence="1">
    <location>
        <begin position="678"/>
        <end position="688"/>
    </location>
</feature>
<name>A0A218ZD86_9HELO</name>
<dbReference type="Gene3D" id="1.10.287.110">
    <property type="entry name" value="DnaJ domain"/>
    <property type="match status" value="1"/>
</dbReference>
<dbReference type="AlphaFoldDB" id="A0A218ZD86"/>
<dbReference type="InterPro" id="IPR051964">
    <property type="entry name" value="Chaperone_stress_response"/>
</dbReference>
<dbReference type="PANTHER" id="PTHR44029">
    <property type="entry name" value="DNAJ HOMOLOG SUBFAMILY C MEMBER 21"/>
    <property type="match status" value="1"/>
</dbReference>
<evidence type="ECO:0000259" key="2">
    <source>
        <dbReference type="PROSITE" id="PS50076"/>
    </source>
</evidence>
<evidence type="ECO:0000313" key="3">
    <source>
        <dbReference type="EMBL" id="OWP05503.1"/>
    </source>
</evidence>
<feature type="compositionally biased region" description="Basic and acidic residues" evidence="1">
    <location>
        <begin position="258"/>
        <end position="269"/>
    </location>
</feature>
<accession>A0A218ZD86</accession>
<sequence length="1008" mass="112202">MVKADLTRDYYSDLELPPTAEVSEIKRQFKKLALTYHPDRNPGRESEVTAKFQKIQSAHEVLIDPIERAKYDSNRVRPSRYGGQSSGVRGNPWSSAGSAYPPPPKAPTAQRTQRPPPPSTGARKYEKFTTQQQPSYTAFEGAGARTATYQAWEHLRHNQKPTETGPGKSWGAPQPPPRGTPQSGREESNARRHAPPPRAGPGFEEFREANSPRRSQSTTASSRKGFMPSTPGGGDEGPAPMGAYSTDRNKPTVAPEVPPRESLSRERPHASTRPIPNPLKQFQDKAMANEPRISTPYSTHGGEKFNPFESTNVNRSKSTREPPENVDSDFIFRTGSDPNLTSPSRTRSFAQRNSPRAPKSATETVNLDSSSESSSDGFLNMNGRPRQSDSKRSSGGATRTAAPPQVTPSVSMDSDTSKQSDLARLRQWMLQNPGQEPPPDGPPDGQAPRSSRPQAQPQAQTSGETMYANSDYINTGKKRLSNFSVKLPTVSETIPSGDGYAAKGSLPLKKYFMDNQQPMTPPSGVRNNPQSLNAFEGFQRNVIDHLLHNKRAASLGQKSGPSPGFAERPVVGTSNRVWAEDPHYKNRQAWYAYRDTSFDPGSPSKKPKPVKHLHTVHPYDFDKSREFWDGIERLKSQANHPEPSSSFSFNVNDDTFSRTRHPSNGFSNSAENISTKFTPEDWDGKFEAGADYFKPIPDQKSRAQSVSRTRGRSPVKVRPVEPKFPQPREAQPPMESPNGTKFSADEWKETFKPQTFMPPPPTPRMAPTPSRKRTGPTTRPTMGNAAVVDDDDNSDEKPLFTGRKNMASTAVSPDPMDVDTPAASHVVPQYATTPKGHLKVNTESSKQAASASQSPIDSESLKVNFDDLRIRDMMSTLAMPPAPQPPILPEAASEYERPTRAAYDDYIKQYAKYLSEWDLFNSKFLLHMVARKNQNDTLKDRRWNEERAAEIYRAGLKEDQAVLKRWTELHEGHELIVKAFLVLRERMKTREEREGASAGRTRPRKKTH</sequence>
<feature type="compositionally biased region" description="Polar residues" evidence="1">
    <location>
        <begin position="82"/>
        <end position="97"/>
    </location>
</feature>
<reference evidence="3 4" key="1">
    <citation type="submission" date="2017-04" db="EMBL/GenBank/DDBJ databases">
        <title>Draft genome sequence of Marssonina coronaria NL1: causal agent of apple blotch.</title>
        <authorList>
            <person name="Cheng Q."/>
        </authorList>
    </citation>
    <scope>NUCLEOTIDE SEQUENCE [LARGE SCALE GENOMIC DNA]</scope>
    <source>
        <strain evidence="3 4">NL1</strain>
    </source>
</reference>
<feature type="compositionally biased region" description="Pro residues" evidence="1">
    <location>
        <begin position="756"/>
        <end position="766"/>
    </location>
</feature>
<organism evidence="3 4">
    <name type="scientific">Diplocarpon coronariae</name>
    <dbReference type="NCBI Taxonomy" id="2795749"/>
    <lineage>
        <taxon>Eukaryota</taxon>
        <taxon>Fungi</taxon>
        <taxon>Dikarya</taxon>
        <taxon>Ascomycota</taxon>
        <taxon>Pezizomycotina</taxon>
        <taxon>Leotiomycetes</taxon>
        <taxon>Helotiales</taxon>
        <taxon>Drepanopezizaceae</taxon>
        <taxon>Diplocarpon</taxon>
    </lineage>
</organism>
<dbReference type="InParanoid" id="A0A218ZD86"/>
<feature type="compositionally biased region" description="Low complexity" evidence="1">
    <location>
        <begin position="844"/>
        <end position="854"/>
    </location>
</feature>
<dbReference type="EMBL" id="MZNU01000068">
    <property type="protein sequence ID" value="OWP05503.1"/>
    <property type="molecule type" value="Genomic_DNA"/>
</dbReference>
<proteinExistence type="predicted"/>
<feature type="compositionally biased region" description="Basic and acidic residues" evidence="1">
    <location>
        <begin position="66"/>
        <end position="75"/>
    </location>
</feature>
<feature type="compositionally biased region" description="Polar residues" evidence="1">
    <location>
        <begin position="662"/>
        <end position="677"/>
    </location>
</feature>
<dbReference type="SUPFAM" id="SSF46565">
    <property type="entry name" value="Chaperone J-domain"/>
    <property type="match status" value="1"/>
</dbReference>